<dbReference type="InterPro" id="IPR058535">
    <property type="entry name" value="MafB19-deam"/>
</dbReference>
<dbReference type="Pfam" id="PF14437">
    <property type="entry name" value="MafB19-deam"/>
    <property type="match status" value="1"/>
</dbReference>
<gene>
    <name evidence="8" type="primary">tadA</name>
    <name evidence="10" type="ORF">DFR58_1454</name>
</gene>
<dbReference type="GO" id="GO:0002100">
    <property type="term" value="P:tRNA wobble adenosine to inosine editing"/>
    <property type="evidence" value="ECO:0007669"/>
    <property type="project" value="UniProtKB-UniRule"/>
</dbReference>
<evidence type="ECO:0000256" key="7">
    <source>
        <dbReference type="ARBA" id="ARBA00048045"/>
    </source>
</evidence>
<dbReference type="EC" id="3.5.4.33" evidence="8"/>
<dbReference type="Gene3D" id="3.40.140.10">
    <property type="entry name" value="Cytidine Deaminase, domain 2"/>
    <property type="match status" value="1"/>
</dbReference>
<evidence type="ECO:0000256" key="2">
    <source>
        <dbReference type="ARBA" id="ARBA00011738"/>
    </source>
</evidence>
<evidence type="ECO:0000256" key="4">
    <source>
        <dbReference type="ARBA" id="ARBA00022723"/>
    </source>
</evidence>
<name>A0A369AGA1_9FIRM</name>
<feature type="active site" description="Proton donor" evidence="8">
    <location>
        <position position="54"/>
    </location>
</feature>
<evidence type="ECO:0000313" key="10">
    <source>
        <dbReference type="EMBL" id="RCX08163.1"/>
    </source>
</evidence>
<dbReference type="CDD" id="cd01285">
    <property type="entry name" value="nucleoside_deaminase"/>
    <property type="match status" value="1"/>
</dbReference>
<evidence type="ECO:0000256" key="6">
    <source>
        <dbReference type="ARBA" id="ARBA00022833"/>
    </source>
</evidence>
<dbReference type="PROSITE" id="PS00903">
    <property type="entry name" value="CYT_DCMP_DEAMINASES_1"/>
    <property type="match status" value="1"/>
</dbReference>
<feature type="domain" description="CMP/dCMP-type deaminase" evidence="9">
    <location>
        <begin position="1"/>
        <end position="112"/>
    </location>
</feature>
<keyword evidence="3 8" id="KW-0819">tRNA processing</keyword>
<feature type="binding site" evidence="8">
    <location>
        <position position="52"/>
    </location>
    <ligand>
        <name>Zn(2+)</name>
        <dbReference type="ChEBI" id="CHEBI:29105"/>
        <note>catalytic</note>
    </ligand>
</feature>
<dbReference type="PANTHER" id="PTHR11079:SF202">
    <property type="entry name" value="TRNA-SPECIFIC ADENOSINE DEAMINASE"/>
    <property type="match status" value="1"/>
</dbReference>
<dbReference type="AlphaFoldDB" id="A0A369AGA1"/>
<dbReference type="Proteomes" id="UP000253034">
    <property type="component" value="Unassembled WGS sequence"/>
</dbReference>
<comment type="caution">
    <text evidence="10">The sequence shown here is derived from an EMBL/GenBank/DDBJ whole genome shotgun (WGS) entry which is preliminary data.</text>
</comment>
<dbReference type="InterPro" id="IPR016192">
    <property type="entry name" value="APOBEC/CMP_deaminase_Zn-bd"/>
</dbReference>
<dbReference type="PROSITE" id="PS51747">
    <property type="entry name" value="CYT_DCMP_DEAMINASES_2"/>
    <property type="match status" value="1"/>
</dbReference>
<comment type="subunit">
    <text evidence="2 8">Homodimer.</text>
</comment>
<evidence type="ECO:0000313" key="11">
    <source>
        <dbReference type="Proteomes" id="UP000253034"/>
    </source>
</evidence>
<evidence type="ECO:0000256" key="1">
    <source>
        <dbReference type="ARBA" id="ARBA00010669"/>
    </source>
</evidence>
<feature type="binding site" evidence="8">
    <location>
        <position position="85"/>
    </location>
    <ligand>
        <name>Zn(2+)</name>
        <dbReference type="ChEBI" id="CHEBI:29105"/>
        <note>catalytic</note>
    </ligand>
</feature>
<comment type="similarity">
    <text evidence="1">Belongs to the cytidine and deoxycytidylate deaminase family. ADAT2 subfamily.</text>
</comment>
<comment type="catalytic activity">
    <reaction evidence="7 8">
        <text>adenosine(34) in tRNA + H2O + H(+) = inosine(34) in tRNA + NH4(+)</text>
        <dbReference type="Rhea" id="RHEA:43168"/>
        <dbReference type="Rhea" id="RHEA-COMP:10373"/>
        <dbReference type="Rhea" id="RHEA-COMP:10374"/>
        <dbReference type="ChEBI" id="CHEBI:15377"/>
        <dbReference type="ChEBI" id="CHEBI:15378"/>
        <dbReference type="ChEBI" id="CHEBI:28938"/>
        <dbReference type="ChEBI" id="CHEBI:74411"/>
        <dbReference type="ChEBI" id="CHEBI:82852"/>
        <dbReference type="EC" id="3.5.4.33"/>
    </reaction>
</comment>
<dbReference type="InterPro" id="IPR016193">
    <property type="entry name" value="Cytidine_deaminase-like"/>
</dbReference>
<reference evidence="10 11" key="1">
    <citation type="submission" date="2018-07" db="EMBL/GenBank/DDBJ databases">
        <title>Genomic Encyclopedia of Type Strains, Phase IV (KMG-IV): sequencing the most valuable type-strain genomes for metagenomic binning, comparative biology and taxonomic classification.</title>
        <authorList>
            <person name="Goeker M."/>
        </authorList>
    </citation>
    <scope>NUCLEOTIDE SEQUENCE [LARGE SCALE GENOMIC DNA]</scope>
    <source>
        <strain evidence="10 11">DSM 27016</strain>
    </source>
</reference>
<feature type="binding site" evidence="8">
    <location>
        <position position="82"/>
    </location>
    <ligand>
        <name>Zn(2+)</name>
        <dbReference type="ChEBI" id="CHEBI:29105"/>
        <note>catalytic</note>
    </ligand>
</feature>
<evidence type="ECO:0000259" key="9">
    <source>
        <dbReference type="PROSITE" id="PS51747"/>
    </source>
</evidence>
<dbReference type="EMBL" id="QPJT01000045">
    <property type="protein sequence ID" value="RCX08163.1"/>
    <property type="molecule type" value="Genomic_DNA"/>
</dbReference>
<comment type="cofactor">
    <cofactor evidence="8">
        <name>Zn(2+)</name>
        <dbReference type="ChEBI" id="CHEBI:29105"/>
    </cofactor>
    <text evidence="8">Binds 1 zinc ion per subunit.</text>
</comment>
<dbReference type="FunFam" id="3.40.140.10:FF:000005">
    <property type="entry name" value="tRNA-specific adenosine deaminase"/>
    <property type="match status" value="1"/>
</dbReference>
<evidence type="ECO:0000256" key="5">
    <source>
        <dbReference type="ARBA" id="ARBA00022801"/>
    </source>
</evidence>
<comment type="function">
    <text evidence="8">Catalyzes the deamination of adenosine to inosine at the wobble position 34 of tRNA(Arg2).</text>
</comment>
<dbReference type="InterPro" id="IPR002125">
    <property type="entry name" value="CMP_dCMP_dom"/>
</dbReference>
<evidence type="ECO:0000256" key="3">
    <source>
        <dbReference type="ARBA" id="ARBA00022694"/>
    </source>
</evidence>
<evidence type="ECO:0000256" key="8">
    <source>
        <dbReference type="HAMAP-Rule" id="MF_00972"/>
    </source>
</evidence>
<accession>A0A369AGA1</accession>
<proteinExistence type="inferred from homology"/>
<protein>
    <recommendedName>
        <fullName evidence="8">tRNA-specific adenosine deaminase</fullName>
        <ecNumber evidence="8">3.5.4.33</ecNumber>
    </recommendedName>
</protein>
<dbReference type="PANTHER" id="PTHR11079">
    <property type="entry name" value="CYTOSINE DEAMINASE FAMILY MEMBER"/>
    <property type="match status" value="1"/>
</dbReference>
<dbReference type="GO" id="GO:0008270">
    <property type="term" value="F:zinc ion binding"/>
    <property type="evidence" value="ECO:0007669"/>
    <property type="project" value="UniProtKB-UniRule"/>
</dbReference>
<dbReference type="SUPFAM" id="SSF53927">
    <property type="entry name" value="Cytidine deaminase-like"/>
    <property type="match status" value="1"/>
</dbReference>
<keyword evidence="11" id="KW-1185">Reference proteome</keyword>
<dbReference type="NCBIfam" id="NF008113">
    <property type="entry name" value="PRK10860.1"/>
    <property type="match status" value="1"/>
</dbReference>
<organism evidence="10 11">
    <name type="scientific">Anaerobacterium chartisolvens</name>
    <dbReference type="NCBI Taxonomy" id="1297424"/>
    <lineage>
        <taxon>Bacteria</taxon>
        <taxon>Bacillati</taxon>
        <taxon>Bacillota</taxon>
        <taxon>Clostridia</taxon>
        <taxon>Eubacteriales</taxon>
        <taxon>Oscillospiraceae</taxon>
        <taxon>Anaerobacterium</taxon>
    </lineage>
</organism>
<keyword evidence="4 8" id="KW-0479">Metal-binding</keyword>
<dbReference type="InterPro" id="IPR028883">
    <property type="entry name" value="tRNA_aden_deaminase"/>
</dbReference>
<dbReference type="GO" id="GO:0052717">
    <property type="term" value="F:tRNA-specific adenosine-34 deaminase activity"/>
    <property type="evidence" value="ECO:0007669"/>
    <property type="project" value="UniProtKB-UniRule"/>
</dbReference>
<dbReference type="HAMAP" id="MF_00972">
    <property type="entry name" value="tRNA_aden_deaminase"/>
    <property type="match status" value="1"/>
</dbReference>
<keyword evidence="5 8" id="KW-0378">Hydrolase</keyword>
<keyword evidence="6 8" id="KW-0862">Zinc</keyword>
<sequence length="155" mass="17216">MLNEGYMRQALKEAAKAYAKGETPVGAVIVRQGKVISRGHNEKELKCDATMHAEIVALRKAFKKLGSWRLNDCEMYVTLEPCTMCAGAIIQSRVRKLFIGALDPKAGAAGSVIDVLGVERFNHRVDVSFGLLEKECSDILKDFFRELRARKSSKV</sequence>